<keyword evidence="5" id="KW-1185">Reference proteome</keyword>
<organism evidence="1">
    <name type="scientific">Hexamita inflata</name>
    <dbReference type="NCBI Taxonomy" id="28002"/>
    <lineage>
        <taxon>Eukaryota</taxon>
        <taxon>Metamonada</taxon>
        <taxon>Diplomonadida</taxon>
        <taxon>Hexamitidae</taxon>
        <taxon>Hexamitinae</taxon>
        <taxon>Hexamita</taxon>
    </lineage>
</organism>
<dbReference type="Proteomes" id="UP001642409">
    <property type="component" value="Unassembled WGS sequence"/>
</dbReference>
<evidence type="ECO:0000313" key="4">
    <source>
        <dbReference type="EMBL" id="CAL6072815.1"/>
    </source>
</evidence>
<dbReference type="EMBL" id="CAXDID020000130">
    <property type="protein sequence ID" value="CAL6035123.1"/>
    <property type="molecule type" value="Genomic_DNA"/>
</dbReference>
<dbReference type="EMBL" id="CAXDID020000297">
    <property type="protein sequence ID" value="CAL6072815.1"/>
    <property type="molecule type" value="Genomic_DNA"/>
</dbReference>
<proteinExistence type="predicted"/>
<accession>A0AA86TYU3</accession>
<name>A0AA86TYU3_9EUKA</name>
<dbReference type="EMBL" id="CATOUU010001009">
    <property type="protein sequence ID" value="CAI9966747.1"/>
    <property type="molecule type" value="Genomic_DNA"/>
</dbReference>
<comment type="caution">
    <text evidence="1">The sequence shown here is derived from an EMBL/GenBank/DDBJ whole genome shotgun (WGS) entry which is preliminary data.</text>
</comment>
<gene>
    <name evidence="1" type="ORF">HINF_LOCUS13248</name>
    <name evidence="3" type="ORF">HINF_LOCUS35778</name>
    <name evidence="2" type="ORF">HINF_LOCUS54392</name>
    <name evidence="4" type="ORF">HINF_LOCUS55805</name>
</gene>
<reference evidence="1" key="1">
    <citation type="submission" date="2023-06" db="EMBL/GenBank/DDBJ databases">
        <authorList>
            <person name="Kurt Z."/>
        </authorList>
    </citation>
    <scope>NUCLEOTIDE SEQUENCE</scope>
</reference>
<sequence length="166" mass="19161">MVRSSVRLLAMPQKLEMESFEAKSKLEPRTVMEYSGTVAARKAKSEPLELERRMFTWVSIMVTFAKTKKNRLKGCLLRSNSASMRIEKALWFTSLKRTLSVLEQRSHVETSSNVKVLSKTSCNFSQNGLQKAQLQQKSNSARENVYNYVNWFSKLIIKCFIEVKII</sequence>
<evidence type="ECO:0000313" key="5">
    <source>
        <dbReference type="Proteomes" id="UP001642409"/>
    </source>
</evidence>
<evidence type="ECO:0000313" key="3">
    <source>
        <dbReference type="EMBL" id="CAL6035123.1"/>
    </source>
</evidence>
<evidence type="ECO:0000313" key="1">
    <source>
        <dbReference type="EMBL" id="CAI9925603.1"/>
    </source>
</evidence>
<reference evidence="3 5" key="2">
    <citation type="submission" date="2024-07" db="EMBL/GenBank/DDBJ databases">
        <authorList>
            <person name="Akdeniz Z."/>
        </authorList>
    </citation>
    <scope>NUCLEOTIDE SEQUENCE [LARGE SCALE GENOMIC DNA]</scope>
</reference>
<dbReference type="AlphaFoldDB" id="A0AA86TYU3"/>
<evidence type="ECO:0000313" key="2">
    <source>
        <dbReference type="EMBL" id="CAI9966747.1"/>
    </source>
</evidence>
<dbReference type="EMBL" id="CATOUU010000343">
    <property type="protein sequence ID" value="CAI9925603.1"/>
    <property type="molecule type" value="Genomic_DNA"/>
</dbReference>
<protein>
    <submittedName>
        <fullName evidence="3">Hypothetical_protein</fullName>
    </submittedName>
</protein>